<evidence type="ECO:0000256" key="3">
    <source>
        <dbReference type="ARBA" id="ARBA00023163"/>
    </source>
</evidence>
<name>A0ABS5GI37_9BRAD</name>
<comment type="caution">
    <text evidence="5">The sequence shown here is derived from an EMBL/GenBank/DDBJ whole genome shotgun (WGS) entry which is preliminary data.</text>
</comment>
<dbReference type="Gene3D" id="1.10.10.60">
    <property type="entry name" value="Homeodomain-like"/>
    <property type="match status" value="1"/>
</dbReference>
<dbReference type="Pfam" id="PF12833">
    <property type="entry name" value="HTH_18"/>
    <property type="match status" value="1"/>
</dbReference>
<evidence type="ECO:0000259" key="4">
    <source>
        <dbReference type="PROSITE" id="PS01124"/>
    </source>
</evidence>
<proteinExistence type="predicted"/>
<keyword evidence="2" id="KW-0238">DNA-binding</keyword>
<dbReference type="Proteomes" id="UP001314635">
    <property type="component" value="Unassembled WGS sequence"/>
</dbReference>
<keyword evidence="6" id="KW-1185">Reference proteome</keyword>
<dbReference type="InterPro" id="IPR050204">
    <property type="entry name" value="AraC_XylS_family_regulators"/>
</dbReference>
<keyword evidence="3" id="KW-0804">Transcription</keyword>
<evidence type="ECO:0000256" key="1">
    <source>
        <dbReference type="ARBA" id="ARBA00023015"/>
    </source>
</evidence>
<dbReference type="SMART" id="SM00342">
    <property type="entry name" value="HTH_ARAC"/>
    <property type="match status" value="1"/>
</dbReference>
<dbReference type="PROSITE" id="PS01124">
    <property type="entry name" value="HTH_ARAC_FAMILY_2"/>
    <property type="match status" value="1"/>
</dbReference>
<evidence type="ECO:0000313" key="5">
    <source>
        <dbReference type="EMBL" id="MBR1140694.1"/>
    </source>
</evidence>
<dbReference type="InterPro" id="IPR009057">
    <property type="entry name" value="Homeodomain-like_sf"/>
</dbReference>
<gene>
    <name evidence="5" type="ORF">JQ619_33565</name>
</gene>
<protein>
    <submittedName>
        <fullName evidence="5">Helix-turn-helix domain-containing protein</fullName>
    </submittedName>
</protein>
<dbReference type="SUPFAM" id="SSF46689">
    <property type="entry name" value="Homeodomain-like"/>
    <property type="match status" value="1"/>
</dbReference>
<organism evidence="5 6">
    <name type="scientific">Bradyrhizobium denitrificans</name>
    <dbReference type="NCBI Taxonomy" id="2734912"/>
    <lineage>
        <taxon>Bacteria</taxon>
        <taxon>Pseudomonadati</taxon>
        <taxon>Pseudomonadota</taxon>
        <taxon>Alphaproteobacteria</taxon>
        <taxon>Hyphomicrobiales</taxon>
        <taxon>Nitrobacteraceae</taxon>
        <taxon>Bradyrhizobium</taxon>
    </lineage>
</organism>
<dbReference type="PANTHER" id="PTHR46796:SF12">
    <property type="entry name" value="HTH-TYPE DNA-BINDING TRANSCRIPTIONAL ACTIVATOR EUTR"/>
    <property type="match status" value="1"/>
</dbReference>
<dbReference type="PANTHER" id="PTHR46796">
    <property type="entry name" value="HTH-TYPE TRANSCRIPTIONAL ACTIVATOR RHAS-RELATED"/>
    <property type="match status" value="1"/>
</dbReference>
<sequence length="336" mass="37664">MPPESQPLQTFAPRFVLRQSEDALDQVKSLGGWKIRLQQLSPGRLKAEVAGLHLDNIQFIRERTTQALLKEVETGDDQIVFSQPLQASGPGYVNGHMIGYPDPCLLGGGILPSIRTPQYLDVASLAVDKAHLLRWLTELGESELADTLISKRQLACLQLEPTSLSIVKDVSLQLCGDSGITERVLDFEQCRRTLEDDLLHAFMRSLRVSRRRSLTSLTLQRRLADRARELVLACPDAAPTISDLCRQLGVSRRSLQDGFQGAFGLAPTQFLRVVRLNAVRRELRALAGNSVQPSIGDIAARWGFWHWSRFTSYYRGLFGELPSETFRRFGARAKRD</sequence>
<accession>A0ABS5GI37</accession>
<keyword evidence="1" id="KW-0805">Transcription regulation</keyword>
<evidence type="ECO:0000256" key="2">
    <source>
        <dbReference type="ARBA" id="ARBA00023125"/>
    </source>
</evidence>
<dbReference type="RefSeq" id="WP_168167916.1">
    <property type="nucleotide sequence ID" value="NZ_JABFDP010000017.1"/>
</dbReference>
<reference evidence="6" key="1">
    <citation type="journal article" date="2021" name="ISME J.">
        <title>Evolutionary origin and ecological implication of a unique nif island in free-living Bradyrhizobium lineages.</title>
        <authorList>
            <person name="Tao J."/>
        </authorList>
    </citation>
    <scope>NUCLEOTIDE SEQUENCE [LARGE SCALE GENOMIC DNA]</scope>
    <source>
        <strain evidence="6">SZCCT0094</strain>
    </source>
</reference>
<dbReference type="InterPro" id="IPR018060">
    <property type="entry name" value="HTH_AraC"/>
</dbReference>
<feature type="domain" description="HTH araC/xylS-type" evidence="4">
    <location>
        <begin position="225"/>
        <end position="328"/>
    </location>
</feature>
<evidence type="ECO:0000313" key="6">
    <source>
        <dbReference type="Proteomes" id="UP001314635"/>
    </source>
</evidence>
<dbReference type="EMBL" id="JAFCLK010000045">
    <property type="protein sequence ID" value="MBR1140694.1"/>
    <property type="molecule type" value="Genomic_DNA"/>
</dbReference>